<keyword evidence="1" id="KW-1133">Transmembrane helix</keyword>
<name>W9NHJ1_FUSOX</name>
<protein>
    <submittedName>
        <fullName evidence="2">Uncharacterized protein</fullName>
    </submittedName>
</protein>
<feature type="transmembrane region" description="Helical" evidence="1">
    <location>
        <begin position="44"/>
        <end position="62"/>
    </location>
</feature>
<keyword evidence="1" id="KW-0472">Membrane</keyword>
<reference evidence="2" key="2">
    <citation type="submission" date="2012-05" db="EMBL/GenBank/DDBJ databases">
        <title>Annotation of the Genome Sequence of Fusarium oxysporum HDV247.</title>
        <authorList>
            <consortium name="The Broad Institute Genomics Platform"/>
            <person name="Ma L.-J."/>
            <person name="Corby-Kistler H."/>
            <person name="Broz K."/>
            <person name="Gale L.R."/>
            <person name="Jonkers W."/>
            <person name="O'Donnell K."/>
            <person name="Ploetz R."/>
            <person name="Steinberg C."/>
            <person name="Schwartz D.C."/>
            <person name="VanEtten H."/>
            <person name="Zhou S."/>
            <person name="Young S.K."/>
            <person name="Zeng Q."/>
            <person name="Gargeya S."/>
            <person name="Fitzgerald M."/>
            <person name="Abouelleil A."/>
            <person name="Alvarado L."/>
            <person name="Chapman S.B."/>
            <person name="Gainer-Dewar J."/>
            <person name="Goldberg J."/>
            <person name="Griggs A."/>
            <person name="Gujja S."/>
            <person name="Hansen M."/>
            <person name="Howarth C."/>
            <person name="Imamovic A."/>
            <person name="Ireland A."/>
            <person name="Larimer J."/>
            <person name="McCowan C."/>
            <person name="Murphy C."/>
            <person name="Pearson M."/>
            <person name="Poon T.W."/>
            <person name="Priest M."/>
            <person name="Roberts A."/>
            <person name="Saif S."/>
            <person name="Shea T."/>
            <person name="Sykes S."/>
            <person name="Wortman J."/>
            <person name="Nusbaum C."/>
            <person name="Birren B."/>
        </authorList>
    </citation>
    <scope>NUCLEOTIDE SEQUENCE</scope>
    <source>
        <strain evidence="2">HDV247</strain>
    </source>
</reference>
<reference evidence="2" key="1">
    <citation type="submission" date="2011-10" db="EMBL/GenBank/DDBJ databases">
        <title>The Genome Sequence of Fusarium oxysporum HDV247.</title>
        <authorList>
            <consortium name="The Broad Institute Genome Sequencing Platform"/>
            <person name="Ma L.-J."/>
            <person name="Gale L.R."/>
            <person name="Schwartz D.C."/>
            <person name="Zhou S."/>
            <person name="Corby-Kistler H."/>
            <person name="Young S.K."/>
            <person name="Zeng Q."/>
            <person name="Gargeya S."/>
            <person name="Fitzgerald M."/>
            <person name="Haas B."/>
            <person name="Abouelleil A."/>
            <person name="Alvarado L."/>
            <person name="Arachchi H.M."/>
            <person name="Berlin A."/>
            <person name="Brown A."/>
            <person name="Chapman S.B."/>
            <person name="Chen Z."/>
            <person name="Dunbar C."/>
            <person name="Freedman E."/>
            <person name="Gearin G."/>
            <person name="Goldberg J."/>
            <person name="Griggs A."/>
            <person name="Gujja S."/>
            <person name="Heiman D."/>
            <person name="Howarth C."/>
            <person name="Larson L."/>
            <person name="Lui A."/>
            <person name="MacDonald P.J.P."/>
            <person name="Montmayeur A."/>
            <person name="Murphy C."/>
            <person name="Neiman D."/>
            <person name="Pearson M."/>
            <person name="Priest M."/>
            <person name="Roberts A."/>
            <person name="Saif S."/>
            <person name="Shea T."/>
            <person name="Shenoy N."/>
            <person name="Sisk P."/>
            <person name="Stolte C."/>
            <person name="Sykes S."/>
            <person name="Wortman J."/>
            <person name="Nusbaum C."/>
            <person name="Birren B."/>
        </authorList>
    </citation>
    <scope>NUCLEOTIDE SEQUENCE [LARGE SCALE GENOMIC DNA]</scope>
    <source>
        <strain evidence="2">HDV247</strain>
    </source>
</reference>
<sequence>MTLVVLGLLGMRIEVLPGMHLASWPVTTARTLQKLRRSSKLGRMHTVILIIIGIQIGVVLPAPL</sequence>
<dbReference type="Proteomes" id="UP000030751">
    <property type="component" value="Unassembled WGS sequence"/>
</dbReference>
<evidence type="ECO:0000313" key="2">
    <source>
        <dbReference type="EMBL" id="EXA30206.1"/>
    </source>
</evidence>
<keyword evidence="1" id="KW-0812">Transmembrane</keyword>
<gene>
    <name evidence="2" type="ORF">FOVG_18406</name>
</gene>
<dbReference type="EMBL" id="JH651065">
    <property type="protein sequence ID" value="EXA30206.1"/>
    <property type="molecule type" value="Genomic_DNA"/>
</dbReference>
<organism evidence="2">
    <name type="scientific">Fusarium oxysporum f. sp. pisi HDV247</name>
    <dbReference type="NCBI Taxonomy" id="1080344"/>
    <lineage>
        <taxon>Eukaryota</taxon>
        <taxon>Fungi</taxon>
        <taxon>Dikarya</taxon>
        <taxon>Ascomycota</taxon>
        <taxon>Pezizomycotina</taxon>
        <taxon>Sordariomycetes</taxon>
        <taxon>Hypocreomycetidae</taxon>
        <taxon>Hypocreales</taxon>
        <taxon>Nectriaceae</taxon>
        <taxon>Fusarium</taxon>
        <taxon>Fusarium oxysporum species complex</taxon>
    </lineage>
</organism>
<dbReference type="AlphaFoldDB" id="W9NHJ1"/>
<accession>W9NHJ1</accession>
<dbReference type="HOGENOM" id="CLU_2867705_0_0_1"/>
<proteinExistence type="predicted"/>
<evidence type="ECO:0000256" key="1">
    <source>
        <dbReference type="SAM" id="Phobius"/>
    </source>
</evidence>